<dbReference type="InterPro" id="IPR025645">
    <property type="entry name" value="DUF4349"/>
</dbReference>
<dbReference type="Proteomes" id="UP000572635">
    <property type="component" value="Unassembled WGS sequence"/>
</dbReference>
<feature type="coiled-coil region" evidence="1">
    <location>
        <begin position="190"/>
        <end position="247"/>
    </location>
</feature>
<feature type="compositionally biased region" description="Low complexity" evidence="2">
    <location>
        <begin position="8"/>
        <end position="20"/>
    </location>
</feature>
<feature type="compositionally biased region" description="Low complexity" evidence="2">
    <location>
        <begin position="51"/>
        <end position="71"/>
    </location>
</feature>
<feature type="compositionally biased region" description="Low complexity" evidence="2">
    <location>
        <begin position="339"/>
        <end position="357"/>
    </location>
</feature>
<comment type="caution">
    <text evidence="5">The sequence shown here is derived from an EMBL/GenBank/DDBJ whole genome shotgun (WGS) entry which is preliminary data.</text>
</comment>
<keyword evidence="3" id="KW-1133">Transmembrane helix</keyword>
<feature type="region of interest" description="Disordered" evidence="2">
    <location>
        <begin position="1"/>
        <end position="20"/>
    </location>
</feature>
<dbReference type="AlphaFoldDB" id="A0A7W8QJQ4"/>
<evidence type="ECO:0000313" key="6">
    <source>
        <dbReference type="Proteomes" id="UP000572635"/>
    </source>
</evidence>
<evidence type="ECO:0000313" key="5">
    <source>
        <dbReference type="EMBL" id="MBB5431722.1"/>
    </source>
</evidence>
<feature type="domain" description="DUF4349" evidence="4">
    <location>
        <begin position="108"/>
        <end position="315"/>
    </location>
</feature>
<sequence>MSVEGNQTAADTTSATDAAYPAASRTAVRAAAAPAALLVLLLLAGCGGGAEQSAGDASSEAGDGAAGAPEEAAPEEGAAEQEAAPEDGAAGEGAAGAGTDVEAAAREQVHTATLSVETEDVADAAEQAKELLAGWEGYVERESLQGGEDPSGTLVLRVPRERYEEALEELSELGTRLGLEQEALDVTEEVADVDSRVESAEAALDRLRDVLAEADGVEEVLAVEEEISTRQADLEALQARQASLENRISYGTIELSLTAPQTRVAEDPRETFGFTDGLVYGWRALVGVAQVLSVVLGWLLPFAAVAAVLLAPLVWWRHRRGIRPAVPLVGLLRRRPRGPVLFRPPGAPGPAGRKGTGPSAGTARPSPEAPEAERPADAERPEEGGERPGEPDGEAPAGPDRR</sequence>
<keyword evidence="3" id="KW-0812">Transmembrane</keyword>
<evidence type="ECO:0000259" key="4">
    <source>
        <dbReference type="Pfam" id="PF14257"/>
    </source>
</evidence>
<feature type="compositionally biased region" description="Basic and acidic residues" evidence="2">
    <location>
        <begin position="371"/>
        <end position="390"/>
    </location>
</feature>
<evidence type="ECO:0000256" key="2">
    <source>
        <dbReference type="SAM" id="MobiDB-lite"/>
    </source>
</evidence>
<keyword evidence="1" id="KW-0175">Coiled coil</keyword>
<keyword evidence="6" id="KW-1185">Reference proteome</keyword>
<feature type="compositionally biased region" description="Acidic residues" evidence="2">
    <location>
        <begin position="72"/>
        <end position="85"/>
    </location>
</feature>
<proteinExistence type="predicted"/>
<feature type="region of interest" description="Disordered" evidence="2">
    <location>
        <begin position="50"/>
        <end position="99"/>
    </location>
</feature>
<evidence type="ECO:0000256" key="3">
    <source>
        <dbReference type="SAM" id="Phobius"/>
    </source>
</evidence>
<keyword evidence="3" id="KW-0472">Membrane</keyword>
<feature type="region of interest" description="Disordered" evidence="2">
    <location>
        <begin position="339"/>
        <end position="402"/>
    </location>
</feature>
<protein>
    <recommendedName>
        <fullName evidence="4">DUF4349 domain-containing protein</fullName>
    </recommendedName>
</protein>
<dbReference type="RefSeq" id="WP_184391390.1">
    <property type="nucleotide sequence ID" value="NZ_BAAAJD010000159.1"/>
</dbReference>
<dbReference type="EMBL" id="JACHDB010000001">
    <property type="protein sequence ID" value="MBB5431722.1"/>
    <property type="molecule type" value="Genomic_DNA"/>
</dbReference>
<gene>
    <name evidence="5" type="ORF">HDA36_001806</name>
</gene>
<name>A0A7W8QJQ4_9ACTN</name>
<feature type="transmembrane region" description="Helical" evidence="3">
    <location>
        <begin position="295"/>
        <end position="316"/>
    </location>
</feature>
<reference evidence="5 6" key="1">
    <citation type="submission" date="2020-08" db="EMBL/GenBank/DDBJ databases">
        <title>Sequencing the genomes of 1000 actinobacteria strains.</title>
        <authorList>
            <person name="Klenk H.-P."/>
        </authorList>
    </citation>
    <scope>NUCLEOTIDE SEQUENCE [LARGE SCALE GENOMIC DNA]</scope>
    <source>
        <strain evidence="5 6">DSM 44551</strain>
    </source>
</reference>
<organism evidence="5 6">
    <name type="scientific">Nocardiopsis composta</name>
    <dbReference type="NCBI Taxonomy" id="157465"/>
    <lineage>
        <taxon>Bacteria</taxon>
        <taxon>Bacillati</taxon>
        <taxon>Actinomycetota</taxon>
        <taxon>Actinomycetes</taxon>
        <taxon>Streptosporangiales</taxon>
        <taxon>Nocardiopsidaceae</taxon>
        <taxon>Nocardiopsis</taxon>
    </lineage>
</organism>
<dbReference type="Pfam" id="PF14257">
    <property type="entry name" value="DUF4349"/>
    <property type="match status" value="1"/>
</dbReference>
<evidence type="ECO:0000256" key="1">
    <source>
        <dbReference type="SAM" id="Coils"/>
    </source>
</evidence>
<accession>A0A7W8QJQ4</accession>